<dbReference type="InterPro" id="IPR007167">
    <property type="entry name" value="Fe-transptr_FeoA-like"/>
</dbReference>
<dbReference type="InterPro" id="IPR038157">
    <property type="entry name" value="FeoA_core_dom"/>
</dbReference>
<dbReference type="EMBL" id="BLTE01000006">
    <property type="protein sequence ID" value="GFK93778.1"/>
    <property type="molecule type" value="Genomic_DNA"/>
</dbReference>
<feature type="domain" description="Ferrous iron transporter FeoA-like" evidence="2">
    <location>
        <begin position="2"/>
        <end position="71"/>
    </location>
</feature>
<dbReference type="GO" id="GO:0046914">
    <property type="term" value="F:transition metal ion binding"/>
    <property type="evidence" value="ECO:0007669"/>
    <property type="project" value="InterPro"/>
</dbReference>
<name>A0A6V8LTX2_9BACT</name>
<accession>A0A6V8LTX2</accession>
<evidence type="ECO:0000259" key="2">
    <source>
        <dbReference type="SMART" id="SM00899"/>
    </source>
</evidence>
<dbReference type="RefSeq" id="WP_173083160.1">
    <property type="nucleotide sequence ID" value="NZ_BLTE01000006.1"/>
</dbReference>
<dbReference type="InterPro" id="IPR008988">
    <property type="entry name" value="Transcriptional_repressor_C"/>
</dbReference>
<gene>
    <name evidence="3" type="ORF">NNJEOMEG_01612</name>
</gene>
<protein>
    <recommendedName>
        <fullName evidence="2">Ferrous iron transporter FeoA-like domain-containing protein</fullName>
    </recommendedName>
</protein>
<dbReference type="Pfam" id="PF04023">
    <property type="entry name" value="FeoA"/>
    <property type="match status" value="1"/>
</dbReference>
<keyword evidence="4" id="KW-1185">Reference proteome</keyword>
<proteinExistence type="predicted"/>
<dbReference type="AlphaFoldDB" id="A0A6V8LTX2"/>
<dbReference type="Gene3D" id="2.30.30.90">
    <property type="match status" value="1"/>
</dbReference>
<dbReference type="SUPFAM" id="SSF50037">
    <property type="entry name" value="C-terminal domain of transcriptional repressors"/>
    <property type="match status" value="1"/>
</dbReference>
<dbReference type="Proteomes" id="UP000494245">
    <property type="component" value="Unassembled WGS sequence"/>
</dbReference>
<evidence type="ECO:0000256" key="1">
    <source>
        <dbReference type="ARBA" id="ARBA00023004"/>
    </source>
</evidence>
<reference evidence="3 4" key="1">
    <citation type="submission" date="2020-04" db="EMBL/GenBank/DDBJ databases">
        <authorList>
            <consortium name="Desulfovibrio sp. FSS-1 genome sequencing consortium"/>
            <person name="Shimoshige H."/>
            <person name="Kobayashi H."/>
            <person name="Maekawa T."/>
        </authorList>
    </citation>
    <scope>NUCLEOTIDE SEQUENCE [LARGE SCALE GENOMIC DNA]</scope>
    <source>
        <strain evidence="3 4">SIID29052-01</strain>
    </source>
</reference>
<reference evidence="3 4" key="2">
    <citation type="submission" date="2020-05" db="EMBL/GenBank/DDBJ databases">
        <title>Draft genome sequence of Desulfovibrio sp. strainFSS-1.</title>
        <authorList>
            <person name="Shimoshige H."/>
            <person name="Kobayashi H."/>
            <person name="Maekawa T."/>
        </authorList>
    </citation>
    <scope>NUCLEOTIDE SEQUENCE [LARGE SCALE GENOMIC DNA]</scope>
    <source>
        <strain evidence="3 4">SIID29052-01</strain>
    </source>
</reference>
<keyword evidence="1" id="KW-0408">Iron</keyword>
<comment type="caution">
    <text evidence="3">The sequence shown here is derived from an EMBL/GenBank/DDBJ whole genome shotgun (WGS) entry which is preliminary data.</text>
</comment>
<organism evidence="3 4">
    <name type="scientific">Fundidesulfovibrio magnetotacticus</name>
    <dbReference type="NCBI Taxonomy" id="2730080"/>
    <lineage>
        <taxon>Bacteria</taxon>
        <taxon>Pseudomonadati</taxon>
        <taxon>Thermodesulfobacteriota</taxon>
        <taxon>Desulfovibrionia</taxon>
        <taxon>Desulfovibrionales</taxon>
        <taxon>Desulfovibrionaceae</taxon>
        <taxon>Fundidesulfovibrio</taxon>
    </lineage>
</organism>
<sequence>MVPLKDCPEGSVVRIEDLHGDPLCRGRLCALGITPGVEARVCADGDCCRIRVRGGEFCLGAEMAGRVMVSHIREA</sequence>
<evidence type="ECO:0000313" key="3">
    <source>
        <dbReference type="EMBL" id="GFK93778.1"/>
    </source>
</evidence>
<dbReference type="SMART" id="SM00899">
    <property type="entry name" value="FeoA"/>
    <property type="match status" value="1"/>
</dbReference>
<evidence type="ECO:0000313" key="4">
    <source>
        <dbReference type="Proteomes" id="UP000494245"/>
    </source>
</evidence>